<dbReference type="InterPro" id="IPR040610">
    <property type="entry name" value="SNRNP25_ubiquitin"/>
</dbReference>
<gene>
    <name evidence="3" type="ORF">MANES_04G112300v8</name>
</gene>
<dbReference type="SUPFAM" id="SSF54236">
    <property type="entry name" value="Ubiquitin-like"/>
    <property type="match status" value="1"/>
</dbReference>
<dbReference type="PANTHER" id="PTHR14942">
    <property type="entry name" value="U11/U12 SMALL NUCLEAR RIBONUCLEOPROTEIN 25 KDA PROTEIN"/>
    <property type="match status" value="1"/>
</dbReference>
<dbReference type="InterPro" id="IPR029071">
    <property type="entry name" value="Ubiquitin-like_domsf"/>
</dbReference>
<dbReference type="CDD" id="cd17058">
    <property type="entry name" value="Ubl_SNRNP25"/>
    <property type="match status" value="1"/>
</dbReference>
<dbReference type="GO" id="GO:0000398">
    <property type="term" value="P:mRNA splicing, via spliceosome"/>
    <property type="evidence" value="ECO:0007669"/>
    <property type="project" value="InterPro"/>
</dbReference>
<feature type="compositionally biased region" description="Polar residues" evidence="1">
    <location>
        <begin position="187"/>
        <end position="202"/>
    </location>
</feature>
<dbReference type="EMBL" id="CM004390">
    <property type="protein sequence ID" value="OAY52799.1"/>
    <property type="molecule type" value="Genomic_DNA"/>
</dbReference>
<feature type="domain" description="SNRNP25 ubiquitin-like" evidence="2">
    <location>
        <begin position="69"/>
        <end position="154"/>
    </location>
</feature>
<proteinExistence type="predicted"/>
<evidence type="ECO:0000259" key="2">
    <source>
        <dbReference type="Pfam" id="PF18036"/>
    </source>
</evidence>
<organism evidence="3 4">
    <name type="scientific">Manihot esculenta</name>
    <name type="common">Cassava</name>
    <name type="synonym">Jatropha manihot</name>
    <dbReference type="NCBI Taxonomy" id="3983"/>
    <lineage>
        <taxon>Eukaryota</taxon>
        <taxon>Viridiplantae</taxon>
        <taxon>Streptophyta</taxon>
        <taxon>Embryophyta</taxon>
        <taxon>Tracheophyta</taxon>
        <taxon>Spermatophyta</taxon>
        <taxon>Magnoliopsida</taxon>
        <taxon>eudicotyledons</taxon>
        <taxon>Gunneridae</taxon>
        <taxon>Pentapetalae</taxon>
        <taxon>rosids</taxon>
        <taxon>fabids</taxon>
        <taxon>Malpighiales</taxon>
        <taxon>Euphorbiaceae</taxon>
        <taxon>Crotonoideae</taxon>
        <taxon>Manihoteae</taxon>
        <taxon>Manihot</taxon>
    </lineage>
</organism>
<dbReference type="Pfam" id="PF18036">
    <property type="entry name" value="Ubiquitin_4"/>
    <property type="match status" value="1"/>
</dbReference>
<name>A0A2C9W3Q5_MANES</name>
<feature type="region of interest" description="Disordered" evidence="1">
    <location>
        <begin position="235"/>
        <end position="256"/>
    </location>
</feature>
<feature type="compositionally biased region" description="Polar residues" evidence="1">
    <location>
        <begin position="237"/>
        <end position="249"/>
    </location>
</feature>
<accession>A0A2C9W3Q5</accession>
<evidence type="ECO:0000313" key="3">
    <source>
        <dbReference type="EMBL" id="OAY52799.1"/>
    </source>
</evidence>
<dbReference type="InterPro" id="IPR039690">
    <property type="entry name" value="SNRNP25"/>
</dbReference>
<dbReference type="AlphaFoldDB" id="A0A2C9W3Q5"/>
<protein>
    <recommendedName>
        <fullName evidence="2">SNRNP25 ubiquitin-like domain-containing protein</fullName>
    </recommendedName>
</protein>
<dbReference type="PANTHER" id="PTHR14942:SF9">
    <property type="entry name" value="OS02G0188500 PROTEIN"/>
    <property type="match status" value="1"/>
</dbReference>
<comment type="caution">
    <text evidence="3">The sequence shown here is derived from an EMBL/GenBank/DDBJ whole genome shotgun (WGS) entry which is preliminary data.</text>
</comment>
<feature type="region of interest" description="Disordered" evidence="1">
    <location>
        <begin position="187"/>
        <end position="210"/>
    </location>
</feature>
<dbReference type="Proteomes" id="UP000091857">
    <property type="component" value="Chromosome 4"/>
</dbReference>
<reference evidence="4" key="1">
    <citation type="journal article" date="2016" name="Nat. Biotechnol.">
        <title>Sequencing wild and cultivated cassava and related species reveals extensive interspecific hybridization and genetic diversity.</title>
        <authorList>
            <person name="Bredeson J.V."/>
            <person name="Lyons J.B."/>
            <person name="Prochnik S.E."/>
            <person name="Wu G.A."/>
            <person name="Ha C.M."/>
            <person name="Edsinger-Gonzales E."/>
            <person name="Grimwood J."/>
            <person name="Schmutz J."/>
            <person name="Rabbi I.Y."/>
            <person name="Egesi C."/>
            <person name="Nauluvula P."/>
            <person name="Lebot V."/>
            <person name="Ndunguru J."/>
            <person name="Mkamilo G."/>
            <person name="Bart R.S."/>
            <person name="Setter T.L."/>
            <person name="Gleadow R.M."/>
            <person name="Kulakow P."/>
            <person name="Ferguson M.E."/>
            <person name="Rounsley S."/>
            <person name="Rokhsar D.S."/>
        </authorList>
    </citation>
    <scope>NUCLEOTIDE SEQUENCE [LARGE SCALE GENOMIC DNA]</scope>
    <source>
        <strain evidence="4">cv. AM560-2</strain>
    </source>
</reference>
<evidence type="ECO:0000256" key="1">
    <source>
        <dbReference type="SAM" id="MobiDB-lite"/>
    </source>
</evidence>
<keyword evidence="4" id="KW-1185">Reference proteome</keyword>
<dbReference type="Gramene" id="Manes.04G112300.1.v8.1">
    <property type="protein sequence ID" value="Manes.04G112300.1.v8.1.CDS"/>
    <property type="gene ID" value="Manes.04G112300.v8.1"/>
</dbReference>
<dbReference type="Gene3D" id="3.10.20.90">
    <property type="entry name" value="Phosphatidylinositol 3-kinase Catalytic Subunit, Chain A, domain 1"/>
    <property type="match status" value="1"/>
</dbReference>
<evidence type="ECO:0000313" key="4">
    <source>
        <dbReference type="Proteomes" id="UP000091857"/>
    </source>
</evidence>
<dbReference type="STRING" id="3983.A0A2C9W3Q5"/>
<sequence>MRSIFGREHRNYANASSLFNNKNGNVRAPIESPSSAPLRLSGDGDNYVYDNDWLVARSYSYHKLPKQLLKLYILKLDGSSFDVHVGKNATVAELKRAVEEVFASSPNEGQGEISWSHVWGHFCLSYGGRKLVNDKACIRNFGIKDDDQLQFVRHMSIHYSSSKRHFRNQNATRKPCSTLQARDVEIEQNTTDQNANQGYNSRYHSDDHDDNPMPEFKLAHFLRGWLSYSRIRGASRKGSQGQSRPSRFSLQCLGGGPRMIELQG</sequence>
<dbReference type="OrthoDB" id="72819at2759"/>